<evidence type="ECO:0000313" key="4">
    <source>
        <dbReference type="Proteomes" id="UP001497457"/>
    </source>
</evidence>
<reference evidence="3 4" key="2">
    <citation type="submission" date="2024-10" db="EMBL/GenBank/DDBJ databases">
        <authorList>
            <person name="Ryan C."/>
        </authorList>
    </citation>
    <scope>NUCLEOTIDE SEQUENCE [LARGE SCALE GENOMIC DNA]</scope>
</reference>
<protein>
    <recommendedName>
        <fullName evidence="2">F-box associated beta-propeller type 3 domain-containing protein</fullName>
    </recommendedName>
</protein>
<dbReference type="InterPro" id="IPR013187">
    <property type="entry name" value="F-box-assoc_dom_typ3"/>
</dbReference>
<organism evidence="3 4">
    <name type="scientific">Urochloa decumbens</name>
    <dbReference type="NCBI Taxonomy" id="240449"/>
    <lineage>
        <taxon>Eukaryota</taxon>
        <taxon>Viridiplantae</taxon>
        <taxon>Streptophyta</taxon>
        <taxon>Embryophyta</taxon>
        <taxon>Tracheophyta</taxon>
        <taxon>Spermatophyta</taxon>
        <taxon>Magnoliopsida</taxon>
        <taxon>Liliopsida</taxon>
        <taxon>Poales</taxon>
        <taxon>Poaceae</taxon>
        <taxon>PACMAD clade</taxon>
        <taxon>Panicoideae</taxon>
        <taxon>Panicodae</taxon>
        <taxon>Paniceae</taxon>
        <taxon>Melinidinae</taxon>
        <taxon>Urochloa</taxon>
    </lineage>
</organism>
<evidence type="ECO:0000256" key="1">
    <source>
        <dbReference type="SAM" id="MobiDB-lite"/>
    </source>
</evidence>
<feature type="region of interest" description="Disordered" evidence="1">
    <location>
        <begin position="1"/>
        <end position="22"/>
    </location>
</feature>
<gene>
    <name evidence="3" type="ORF">URODEC1_LOCUS96675</name>
</gene>
<dbReference type="InterPro" id="IPR036047">
    <property type="entry name" value="F-box-like_dom_sf"/>
</dbReference>
<evidence type="ECO:0000259" key="2">
    <source>
        <dbReference type="Pfam" id="PF08268"/>
    </source>
</evidence>
<dbReference type="NCBIfam" id="TIGR01640">
    <property type="entry name" value="F_box_assoc_1"/>
    <property type="match status" value="1"/>
</dbReference>
<proteinExistence type="predicted"/>
<dbReference type="PANTHER" id="PTHR31672">
    <property type="entry name" value="BNACNNG10540D PROTEIN"/>
    <property type="match status" value="1"/>
</dbReference>
<dbReference type="SUPFAM" id="SSF81383">
    <property type="entry name" value="F-box domain"/>
    <property type="match status" value="1"/>
</dbReference>
<sequence length="488" mass="52965">MSESAPALARPSKPPRHGQEAPVVPDEVIVEQILVRVPAAATVRFQAVCRAWRDALASDHFVQAYEAVRAAATKPPEIVFFAPTAAGSTAFYSSRLNDPTTHEKNGSSPAAARELVTVGNLRARDVVLSGTKPCRGLTLLFQPRENVYHVCNLSTGEHVSLPPCSPAWREITDGPYVLSSAGLGFVPAAGEHVVVRLFEDLSKRQQRCEVFGLRSGGGWRPCAGQAPPHSAKGLDGCPPVFLDGRFYWYIDSSRTNPAAGLHQQQEEAITPERILSLSVATEEFEWVPAPEERARNVLRLVELDGALCAVVDARLSMELFELWTRTGPASWSLSIRISLATLPQPARSDLGRGIRMLPLGTSSSGYGRKTILLLGTSRNQVYAYDPRSNTAGRVFSVEDFVDDAPGEGGLMLSVALHEESVASVRHRAAAAGTLEMKLGSSTVARRRGAAAGGQRRNDDLDITPQLIQQMLGAAMDQFHNIINMYYYD</sequence>
<dbReference type="InterPro" id="IPR050796">
    <property type="entry name" value="SCF_F-box_component"/>
</dbReference>
<dbReference type="Pfam" id="PF08268">
    <property type="entry name" value="FBA_3"/>
    <property type="match status" value="1"/>
</dbReference>
<reference evidence="4" key="1">
    <citation type="submission" date="2024-06" db="EMBL/GenBank/DDBJ databases">
        <authorList>
            <person name="Ryan C."/>
        </authorList>
    </citation>
    <scope>NUCLEOTIDE SEQUENCE [LARGE SCALE GENOMIC DNA]</scope>
</reference>
<keyword evidence="4" id="KW-1185">Reference proteome</keyword>
<feature type="domain" description="F-box associated beta-propeller type 3" evidence="2">
    <location>
        <begin position="127"/>
        <end position="394"/>
    </location>
</feature>
<dbReference type="InterPro" id="IPR017451">
    <property type="entry name" value="F-box-assoc_interact_dom"/>
</dbReference>
<name>A0ABC9ELB3_9POAL</name>
<evidence type="ECO:0000313" key="3">
    <source>
        <dbReference type="EMBL" id="CAL5059532.1"/>
    </source>
</evidence>
<dbReference type="EMBL" id="OZ075114">
    <property type="protein sequence ID" value="CAL5059532.1"/>
    <property type="molecule type" value="Genomic_DNA"/>
</dbReference>
<dbReference type="Proteomes" id="UP001497457">
    <property type="component" value="Chromosome 4rd"/>
</dbReference>
<accession>A0ABC9ELB3</accession>
<dbReference type="AlphaFoldDB" id="A0ABC9ELB3"/>